<dbReference type="GO" id="GO:0009507">
    <property type="term" value="C:chloroplast"/>
    <property type="evidence" value="ECO:0007669"/>
    <property type="project" value="UniProtKB-SubCell"/>
</dbReference>
<dbReference type="InterPro" id="IPR049427">
    <property type="entry name" value="Acyl-ACP_TE_C"/>
</dbReference>
<evidence type="ECO:0000256" key="8">
    <source>
        <dbReference type="ARBA" id="ARBA00022946"/>
    </source>
</evidence>
<evidence type="ECO:0000256" key="11">
    <source>
        <dbReference type="RuleBase" id="RU363096"/>
    </source>
</evidence>
<keyword evidence="10 11" id="KW-0275">Fatty acid biosynthesis</keyword>
<dbReference type="Pfam" id="PF01643">
    <property type="entry name" value="Acyl-ACP_TE"/>
    <property type="match status" value="1"/>
</dbReference>
<keyword evidence="3 11" id="KW-0444">Lipid biosynthesis</keyword>
<dbReference type="Proteomes" id="UP001443914">
    <property type="component" value="Unassembled WGS sequence"/>
</dbReference>
<evidence type="ECO:0000256" key="2">
    <source>
        <dbReference type="ARBA" id="ARBA00006500"/>
    </source>
</evidence>
<evidence type="ECO:0000256" key="7">
    <source>
        <dbReference type="ARBA" id="ARBA00022832"/>
    </source>
</evidence>
<evidence type="ECO:0000256" key="10">
    <source>
        <dbReference type="ARBA" id="ARBA00023160"/>
    </source>
</evidence>
<dbReference type="InterPro" id="IPR029069">
    <property type="entry name" value="HotDog_dom_sf"/>
</dbReference>
<dbReference type="Pfam" id="PF20791">
    <property type="entry name" value="Acyl-ACP_TE_C"/>
    <property type="match status" value="1"/>
</dbReference>
<dbReference type="GO" id="GO:0000036">
    <property type="term" value="F:acyl carrier activity"/>
    <property type="evidence" value="ECO:0007669"/>
    <property type="project" value="TreeGrafter"/>
</dbReference>
<keyword evidence="6 11" id="KW-0378">Hydrolase</keyword>
<dbReference type="Gene3D" id="3.10.129.10">
    <property type="entry name" value="Hotdog Thioesterase"/>
    <property type="match status" value="1"/>
</dbReference>
<protein>
    <recommendedName>
        <fullName evidence="11">Acyl-[acyl-carrier-protein] hydrolase</fullName>
        <ecNumber evidence="11">3.1.2.-</ecNumber>
    </recommendedName>
</protein>
<dbReference type="SUPFAM" id="SSF54637">
    <property type="entry name" value="Thioesterase/thiol ester dehydrase-isomerase"/>
    <property type="match status" value="2"/>
</dbReference>
<evidence type="ECO:0000256" key="6">
    <source>
        <dbReference type="ARBA" id="ARBA00022801"/>
    </source>
</evidence>
<dbReference type="EC" id="3.1.2.-" evidence="11"/>
<dbReference type="InterPro" id="IPR002864">
    <property type="entry name" value="Acyl-ACP_thioesterase_NHD"/>
</dbReference>
<organism evidence="14 15">
    <name type="scientific">Saponaria officinalis</name>
    <name type="common">Common soapwort</name>
    <name type="synonym">Lychnis saponaria</name>
    <dbReference type="NCBI Taxonomy" id="3572"/>
    <lineage>
        <taxon>Eukaryota</taxon>
        <taxon>Viridiplantae</taxon>
        <taxon>Streptophyta</taxon>
        <taxon>Embryophyta</taxon>
        <taxon>Tracheophyta</taxon>
        <taxon>Spermatophyta</taxon>
        <taxon>Magnoliopsida</taxon>
        <taxon>eudicotyledons</taxon>
        <taxon>Gunneridae</taxon>
        <taxon>Pentapetalae</taxon>
        <taxon>Caryophyllales</taxon>
        <taxon>Caryophyllaceae</taxon>
        <taxon>Caryophylleae</taxon>
        <taxon>Saponaria</taxon>
    </lineage>
</organism>
<evidence type="ECO:0000256" key="4">
    <source>
        <dbReference type="ARBA" id="ARBA00022528"/>
    </source>
</evidence>
<comment type="subcellular location">
    <subcellularLocation>
        <location evidence="1 11">Plastid</location>
        <location evidence="1 11">Chloroplast</location>
    </subcellularLocation>
</comment>
<name>A0AAW1KW88_SAPOF</name>
<dbReference type="GO" id="GO:0016297">
    <property type="term" value="F:fatty acyl-[ACP] hydrolase activity"/>
    <property type="evidence" value="ECO:0007669"/>
    <property type="project" value="InterPro"/>
</dbReference>
<reference evidence="14" key="1">
    <citation type="submission" date="2024-03" db="EMBL/GenBank/DDBJ databases">
        <title>WGS assembly of Saponaria officinalis var. Norfolk2.</title>
        <authorList>
            <person name="Jenkins J."/>
            <person name="Shu S."/>
            <person name="Grimwood J."/>
            <person name="Barry K."/>
            <person name="Goodstein D."/>
            <person name="Schmutz J."/>
            <person name="Leebens-Mack J."/>
            <person name="Osbourn A."/>
        </authorList>
    </citation>
    <scope>NUCLEOTIDE SEQUENCE [LARGE SCALE GENOMIC DNA]</scope>
    <source>
        <strain evidence="14">JIC</strain>
    </source>
</reference>
<dbReference type="InterPro" id="IPR045023">
    <property type="entry name" value="FATA/B"/>
</dbReference>
<evidence type="ECO:0000256" key="5">
    <source>
        <dbReference type="ARBA" id="ARBA00022640"/>
    </source>
</evidence>
<gene>
    <name evidence="14" type="ORF">RND81_05G248700</name>
</gene>
<evidence type="ECO:0000313" key="15">
    <source>
        <dbReference type="Proteomes" id="UP001443914"/>
    </source>
</evidence>
<evidence type="ECO:0000259" key="12">
    <source>
        <dbReference type="Pfam" id="PF01643"/>
    </source>
</evidence>
<feature type="domain" description="Acyl-ACP thioesterase N-terminal hotdog" evidence="12">
    <location>
        <begin position="76"/>
        <end position="207"/>
    </location>
</feature>
<feature type="domain" description="Acyl-ACP thioesterase-like C-terminal" evidence="13">
    <location>
        <begin position="238"/>
        <end position="331"/>
    </location>
</feature>
<dbReference type="EMBL" id="JBDFQZ010000005">
    <property type="protein sequence ID" value="KAK9726961.1"/>
    <property type="molecule type" value="Genomic_DNA"/>
</dbReference>
<dbReference type="PANTHER" id="PTHR31727:SF2">
    <property type="entry name" value="PALMITOYL-ACYL CARRIER PROTEIN THIOESTERASE, CHLOROPLASTIC"/>
    <property type="match status" value="1"/>
</dbReference>
<keyword evidence="5 11" id="KW-0934">Plastid</keyword>
<comment type="caution">
    <text evidence="14">The sequence shown here is derived from an EMBL/GenBank/DDBJ whole genome shotgun (WGS) entry which is preliminary data.</text>
</comment>
<evidence type="ECO:0000256" key="9">
    <source>
        <dbReference type="ARBA" id="ARBA00023098"/>
    </source>
</evidence>
<keyword evidence="7 11" id="KW-0276">Fatty acid metabolism</keyword>
<keyword evidence="15" id="KW-1185">Reference proteome</keyword>
<evidence type="ECO:0000313" key="14">
    <source>
        <dbReference type="EMBL" id="KAK9726961.1"/>
    </source>
</evidence>
<dbReference type="PANTHER" id="PTHR31727">
    <property type="entry name" value="OLEOYL-ACYL CARRIER PROTEIN THIOESTERASE 1, CHLOROPLASTIC"/>
    <property type="match status" value="1"/>
</dbReference>
<comment type="function">
    <text evidence="11">Plays an essential role in chain termination during de novo fatty acid synthesis.</text>
</comment>
<evidence type="ECO:0000259" key="13">
    <source>
        <dbReference type="Pfam" id="PF20791"/>
    </source>
</evidence>
<dbReference type="AlphaFoldDB" id="A0AAW1KW88"/>
<keyword evidence="9 11" id="KW-0443">Lipid metabolism</keyword>
<keyword evidence="8" id="KW-0809">Transit peptide</keyword>
<dbReference type="CDD" id="cd00586">
    <property type="entry name" value="4HBT"/>
    <property type="match status" value="1"/>
</dbReference>
<evidence type="ECO:0000256" key="3">
    <source>
        <dbReference type="ARBA" id="ARBA00022516"/>
    </source>
</evidence>
<proteinExistence type="inferred from homology"/>
<sequence>MPSISCTIPINFPSKIPLNLQRLTPSNNIPHFFTSQKSKLNVKLDNFQDPIKINNFGKAEENEASKKRYGYDEYVVCQRFLVRLYELDIHQKASLEALLNYTEETGLNLFQSSGLVVGGYAVSEEMTSRNLIWVIGRMQVAVTSYPSWGDIVEVETWCSALGKHGLTCSSRLLDFKTGKKLMRVDSEFVMINKNTRRLSKILDEIKAKGEPYVRENYDPLIVSDKLRRLTKLDANEADYTVGGIRPMWFDLDPNQHVNNVKYISWILEGTPETVRGDCELAAITVEYRRECGRENVLQSISKASSENPLEFDHLLCLEDGKEVARARTVWRSSR</sequence>
<keyword evidence="4 11" id="KW-0150">Chloroplast</keyword>
<accession>A0AAW1KW88</accession>
<comment type="similarity">
    <text evidence="2 11">Belongs to the acyl-ACP thioesterase family.</text>
</comment>
<evidence type="ECO:0000256" key="1">
    <source>
        <dbReference type="ARBA" id="ARBA00004229"/>
    </source>
</evidence>